<comment type="caution">
    <text evidence="3">The sequence shown here is derived from an EMBL/GenBank/DDBJ whole genome shotgun (WGS) entry which is preliminary data.</text>
</comment>
<accession>A0A5N5P2K5</accession>
<evidence type="ECO:0000313" key="4">
    <source>
        <dbReference type="Proteomes" id="UP000326939"/>
    </source>
</evidence>
<dbReference type="EMBL" id="VDCV01000001">
    <property type="protein sequence ID" value="KAB5573338.1"/>
    <property type="molecule type" value="Genomic_DNA"/>
</dbReference>
<keyword evidence="1" id="KW-0175">Coiled coil</keyword>
<feature type="compositionally biased region" description="Polar residues" evidence="2">
    <location>
        <begin position="117"/>
        <end position="134"/>
    </location>
</feature>
<evidence type="ECO:0000313" key="3">
    <source>
        <dbReference type="EMBL" id="KAB5573338.1"/>
    </source>
</evidence>
<evidence type="ECO:0000256" key="1">
    <source>
        <dbReference type="SAM" id="Coils"/>
    </source>
</evidence>
<protein>
    <recommendedName>
        <fullName evidence="5">BZIP domain-containing protein</fullName>
    </recommendedName>
</protein>
<name>A0A5N5P2K5_9ROSI</name>
<organism evidence="3 4">
    <name type="scientific">Salix brachista</name>
    <dbReference type="NCBI Taxonomy" id="2182728"/>
    <lineage>
        <taxon>Eukaryota</taxon>
        <taxon>Viridiplantae</taxon>
        <taxon>Streptophyta</taxon>
        <taxon>Embryophyta</taxon>
        <taxon>Tracheophyta</taxon>
        <taxon>Spermatophyta</taxon>
        <taxon>Magnoliopsida</taxon>
        <taxon>eudicotyledons</taxon>
        <taxon>Gunneridae</taxon>
        <taxon>Pentapetalae</taxon>
        <taxon>rosids</taxon>
        <taxon>fabids</taxon>
        <taxon>Malpighiales</taxon>
        <taxon>Salicaceae</taxon>
        <taxon>Saliceae</taxon>
        <taxon>Salix</taxon>
    </lineage>
</organism>
<dbReference type="AlphaFoldDB" id="A0A5N5P2K5"/>
<evidence type="ECO:0000256" key="2">
    <source>
        <dbReference type="SAM" id="MobiDB-lite"/>
    </source>
</evidence>
<keyword evidence="4" id="KW-1185">Reference proteome</keyword>
<evidence type="ECO:0008006" key="5">
    <source>
        <dbReference type="Google" id="ProtNLM"/>
    </source>
</evidence>
<dbReference type="Proteomes" id="UP000326939">
    <property type="component" value="Chromosome 1"/>
</dbReference>
<gene>
    <name evidence="3" type="ORF">DKX38_000532</name>
</gene>
<proteinExistence type="predicted"/>
<feature type="region of interest" description="Disordered" evidence="2">
    <location>
        <begin position="117"/>
        <end position="150"/>
    </location>
</feature>
<feature type="coiled-coil region" evidence="1">
    <location>
        <begin position="161"/>
        <end position="298"/>
    </location>
</feature>
<sequence>MAELSFRYFSFSRTKVSSSRPAEGKSYEMEGAASSLWEINLLQDPFDISRPAEGKSYEMEGAASSLWEKNLLQVPFDISRPAEGKSYEMEGAASRLWEKNLLQVPFDIEQVFAEPSPSVTSAELASDPFQNTTETNRKRKVSGATRDAAAEKKRLVDKEYRKRCKESKMKMEKKLDALTIENDRLRGENDYLKNEETQLVQTLQRQKDEMKKLEKEFVQLKGQLHKQNTVLEVLPKLLGGSNEDLHRENAQLKRDINQLTRQINNPESLNAIQLLAKIARMENEKHSLEVIIDALCEKINNDKHQLGPQN</sequence>
<reference evidence="4" key="1">
    <citation type="journal article" date="2019" name="Gigascience">
        <title>De novo genome assembly of the endangered Acer yangbiense, a plant species with extremely small populations endemic to Yunnan Province, China.</title>
        <authorList>
            <person name="Yang J."/>
            <person name="Wariss H.M."/>
            <person name="Tao L."/>
            <person name="Zhang R."/>
            <person name="Yun Q."/>
            <person name="Hollingsworth P."/>
            <person name="Dao Z."/>
            <person name="Luo G."/>
            <person name="Guo H."/>
            <person name="Ma Y."/>
            <person name="Sun W."/>
        </authorList>
    </citation>
    <scope>NUCLEOTIDE SEQUENCE [LARGE SCALE GENOMIC DNA]</scope>
    <source>
        <strain evidence="4">cv. br00</strain>
    </source>
</reference>